<dbReference type="PANTHER" id="PTHR33755">
    <property type="entry name" value="TOXIN PARE1-RELATED"/>
    <property type="match status" value="1"/>
</dbReference>
<gene>
    <name evidence="3" type="ORF">KQX62_13560</name>
</gene>
<evidence type="ECO:0000256" key="1">
    <source>
        <dbReference type="ARBA" id="ARBA00006226"/>
    </source>
</evidence>
<dbReference type="InterPro" id="IPR051803">
    <property type="entry name" value="TA_system_RelE-like_toxin"/>
</dbReference>
<accession>A0AAX3DUX9</accession>
<evidence type="ECO:0000313" key="4">
    <source>
        <dbReference type="Proteomes" id="UP001163166"/>
    </source>
</evidence>
<evidence type="ECO:0000313" key="3">
    <source>
        <dbReference type="EMBL" id="UYO37772.1"/>
    </source>
</evidence>
<dbReference type="InterPro" id="IPR035093">
    <property type="entry name" value="RelE/ParE_toxin_dom_sf"/>
</dbReference>
<dbReference type="RefSeq" id="WP_107355813.1">
    <property type="nucleotide sequence ID" value="NZ_CP019967.1"/>
</dbReference>
<proteinExistence type="inferred from homology"/>
<dbReference type="Pfam" id="PF05016">
    <property type="entry name" value="ParE_toxin"/>
    <property type="match status" value="1"/>
</dbReference>
<sequence length="93" mass="10427">MIRFAPEAVDDLARVRDFLDVNSPDAAKRAIATLFAALQRLEDFPNLGRPTDDVSIRQIVVPFGSACYVLRYVLGDNGDLLVLRVWHGREART</sequence>
<dbReference type="Gene3D" id="3.30.2310.20">
    <property type="entry name" value="RelE-like"/>
    <property type="match status" value="1"/>
</dbReference>
<dbReference type="PANTHER" id="PTHR33755:SF7">
    <property type="entry name" value="TOXIN MODULE OF TOXIN-ANTITOXIN SYSTEM RELE_STBE FAMILY"/>
    <property type="match status" value="1"/>
</dbReference>
<dbReference type="AlphaFoldDB" id="A0AAX3DUX9"/>
<dbReference type="Proteomes" id="UP001163166">
    <property type="component" value="Chromosome"/>
</dbReference>
<name>A0AAX3DUX9_RHOPL</name>
<reference evidence="3" key="1">
    <citation type="journal article" date="2022" name="Biol. Control">
        <title>In silico genomic analysis of Rhodopseudomonas palustris strains revealed potential biocontrol agents and crop yield enhancers.</title>
        <authorList>
            <person name="Surachat K."/>
            <person name="Kantachote D."/>
            <person name="Deachamag P."/>
            <person name="Wonglapsuwan M."/>
        </authorList>
    </citation>
    <scope>NUCLEOTIDE SEQUENCE</scope>
    <source>
        <strain evidence="3">TLS06</strain>
    </source>
</reference>
<protein>
    <submittedName>
        <fullName evidence="3">Type II toxin-antitoxin system RelE/ParE family toxin</fullName>
    </submittedName>
</protein>
<evidence type="ECO:0000256" key="2">
    <source>
        <dbReference type="ARBA" id="ARBA00022649"/>
    </source>
</evidence>
<organism evidence="3 4">
    <name type="scientific">Rhodopseudomonas palustris</name>
    <dbReference type="NCBI Taxonomy" id="1076"/>
    <lineage>
        <taxon>Bacteria</taxon>
        <taxon>Pseudomonadati</taxon>
        <taxon>Pseudomonadota</taxon>
        <taxon>Alphaproteobacteria</taxon>
        <taxon>Hyphomicrobiales</taxon>
        <taxon>Nitrobacteraceae</taxon>
        <taxon>Rhodopseudomonas</taxon>
    </lineage>
</organism>
<dbReference type="InterPro" id="IPR007712">
    <property type="entry name" value="RelE/ParE_toxin"/>
</dbReference>
<keyword evidence="2" id="KW-1277">Toxin-antitoxin system</keyword>
<comment type="similarity">
    <text evidence="1">Belongs to the RelE toxin family.</text>
</comment>
<dbReference type="EMBL" id="CP076676">
    <property type="protein sequence ID" value="UYO37772.1"/>
    <property type="molecule type" value="Genomic_DNA"/>
</dbReference>